<keyword evidence="4" id="KW-0496">Mitochondrion</keyword>
<dbReference type="PANTHER" id="PTHR13126">
    <property type="entry name" value="CHAPERONE ATP11"/>
    <property type="match status" value="1"/>
</dbReference>
<dbReference type="InterPro" id="IPR010591">
    <property type="entry name" value="ATP11"/>
</dbReference>
<dbReference type="Proteomes" id="UP001054902">
    <property type="component" value="Unassembled WGS sequence"/>
</dbReference>
<evidence type="ECO:0000256" key="3">
    <source>
        <dbReference type="ARBA" id="ARBA00022946"/>
    </source>
</evidence>
<dbReference type="EMBL" id="BLLK01000045">
    <property type="protein sequence ID" value="GFH51795.1"/>
    <property type="molecule type" value="Genomic_DNA"/>
</dbReference>
<dbReference type="GO" id="GO:0033615">
    <property type="term" value="P:mitochondrial proton-transporting ATP synthase complex assembly"/>
    <property type="evidence" value="ECO:0007669"/>
    <property type="project" value="TreeGrafter"/>
</dbReference>
<evidence type="ECO:0000313" key="6">
    <source>
        <dbReference type="Proteomes" id="UP001054902"/>
    </source>
</evidence>
<keyword evidence="6" id="KW-1185">Reference proteome</keyword>
<comment type="subcellular location">
    <subcellularLocation>
        <location evidence="1">Mitochondrion</location>
    </subcellularLocation>
</comment>
<evidence type="ECO:0000256" key="4">
    <source>
        <dbReference type="ARBA" id="ARBA00023128"/>
    </source>
</evidence>
<organism evidence="5 6">
    <name type="scientific">Chaetoceros tenuissimus</name>
    <dbReference type="NCBI Taxonomy" id="426638"/>
    <lineage>
        <taxon>Eukaryota</taxon>
        <taxon>Sar</taxon>
        <taxon>Stramenopiles</taxon>
        <taxon>Ochrophyta</taxon>
        <taxon>Bacillariophyta</taxon>
        <taxon>Coscinodiscophyceae</taxon>
        <taxon>Chaetocerotophycidae</taxon>
        <taxon>Chaetocerotales</taxon>
        <taxon>Chaetocerotaceae</taxon>
        <taxon>Chaetoceros</taxon>
    </lineage>
</organism>
<evidence type="ECO:0000256" key="2">
    <source>
        <dbReference type="ARBA" id="ARBA00009116"/>
    </source>
</evidence>
<dbReference type="Pfam" id="PF06644">
    <property type="entry name" value="ATP11"/>
    <property type="match status" value="1"/>
</dbReference>
<proteinExistence type="inferred from homology"/>
<gene>
    <name evidence="5" type="ORF">CTEN210_08271</name>
</gene>
<reference evidence="5 6" key="1">
    <citation type="journal article" date="2021" name="Sci. Rep.">
        <title>The genome of the diatom Chaetoceros tenuissimus carries an ancient integrated fragment of an extant virus.</title>
        <authorList>
            <person name="Hongo Y."/>
            <person name="Kimura K."/>
            <person name="Takaki Y."/>
            <person name="Yoshida Y."/>
            <person name="Baba S."/>
            <person name="Kobayashi G."/>
            <person name="Nagasaki K."/>
            <person name="Hano T."/>
            <person name="Tomaru Y."/>
        </authorList>
    </citation>
    <scope>NUCLEOTIDE SEQUENCE [LARGE SCALE GENOMIC DNA]</scope>
    <source>
        <strain evidence="5 6">NIES-3715</strain>
    </source>
</reference>
<keyword evidence="3" id="KW-0809">Transit peptide</keyword>
<comment type="similarity">
    <text evidence="2">Belongs to the ATP11 family.</text>
</comment>
<evidence type="ECO:0000313" key="5">
    <source>
        <dbReference type="EMBL" id="GFH51795.1"/>
    </source>
</evidence>
<evidence type="ECO:0000256" key="1">
    <source>
        <dbReference type="ARBA" id="ARBA00004173"/>
    </source>
</evidence>
<dbReference type="AlphaFoldDB" id="A0AAD3CVP9"/>
<dbReference type="PANTHER" id="PTHR13126:SF0">
    <property type="entry name" value="ATP SYNTHASE MITOCHONDRIAL F1 COMPLEX ASSEMBLY FACTOR 1"/>
    <property type="match status" value="1"/>
</dbReference>
<accession>A0AAD3CVP9</accession>
<sequence length="238" mass="27471">MPILNRIPFGRLLHKKVGTSIPANFNNLKNITNYKNSYNIASRYMSGFSFAGPRTLDEIIKKDLIEEKNKAEISDIWMTYHEDKEHVHGAILKGEEGKMILERADKMKFFIQPIFRGETGFFMLLSQFQEPSHFLLAYLEDYKMDPNRAQPLMTFSVFNDLAESHDLSLVRCDVINKGIEDDEGLKVMKNMIDAYTINADYSRVEAFNVKPESFDFDDFIACLNQKWKNGSDAEVKEG</sequence>
<comment type="caution">
    <text evidence="5">The sequence shown here is derived from an EMBL/GenBank/DDBJ whole genome shotgun (WGS) entry which is preliminary data.</text>
</comment>
<dbReference type="GO" id="GO:0005739">
    <property type="term" value="C:mitochondrion"/>
    <property type="evidence" value="ECO:0007669"/>
    <property type="project" value="UniProtKB-SubCell"/>
</dbReference>
<name>A0AAD3CVP9_9STRA</name>
<protein>
    <submittedName>
        <fullName evidence="5">ATP synthase mitochondrial F1 complex assembly factor 1</fullName>
    </submittedName>
</protein>